<name>A0AAV2PLM4_MEGNR</name>
<dbReference type="AlphaFoldDB" id="A0AAV2PLM4"/>
<dbReference type="PANTHER" id="PTHR15607:SF18">
    <property type="entry name" value="SYNAPTONEMAL COMPLEX PROTEIN 2-LIKE ISOFORM X1"/>
    <property type="match status" value="1"/>
</dbReference>
<organism evidence="4 5">
    <name type="scientific">Meganyctiphanes norvegica</name>
    <name type="common">Northern krill</name>
    <name type="synonym">Thysanopoda norvegica</name>
    <dbReference type="NCBI Taxonomy" id="48144"/>
    <lineage>
        <taxon>Eukaryota</taxon>
        <taxon>Metazoa</taxon>
        <taxon>Ecdysozoa</taxon>
        <taxon>Arthropoda</taxon>
        <taxon>Crustacea</taxon>
        <taxon>Multicrustacea</taxon>
        <taxon>Malacostraca</taxon>
        <taxon>Eumalacostraca</taxon>
        <taxon>Eucarida</taxon>
        <taxon>Euphausiacea</taxon>
        <taxon>Euphausiidae</taxon>
        <taxon>Meganyctiphanes</taxon>
    </lineage>
</organism>
<dbReference type="InterPro" id="IPR040560">
    <property type="entry name" value="SYCP2_SLD"/>
</dbReference>
<dbReference type="PANTHER" id="PTHR15607">
    <property type="entry name" value="SYNAPTONEMAL COMPLEX PROTEIN-RELATED"/>
    <property type="match status" value="1"/>
</dbReference>
<dbReference type="InterPro" id="IPR024835">
    <property type="entry name" value="SYCP2-like"/>
</dbReference>
<feature type="non-terminal residue" evidence="4">
    <location>
        <position position="368"/>
    </location>
</feature>
<feature type="compositionally biased region" description="Basic residues" evidence="1">
    <location>
        <begin position="359"/>
        <end position="368"/>
    </location>
</feature>
<evidence type="ECO:0000313" key="4">
    <source>
        <dbReference type="EMBL" id="CAL4061007.1"/>
    </source>
</evidence>
<accession>A0AAV2PLM4</accession>
<comment type="caution">
    <text evidence="4">The sequence shown here is derived from an EMBL/GenBank/DDBJ whole genome shotgun (WGS) entry which is preliminary data.</text>
</comment>
<dbReference type="Proteomes" id="UP001497623">
    <property type="component" value="Unassembled WGS sequence"/>
</dbReference>
<feature type="chain" id="PRO_5043718791" description="Synaptonemal complex protein 2 Spt16M-like domain-containing protein" evidence="2">
    <location>
        <begin position="20"/>
        <end position="368"/>
    </location>
</feature>
<evidence type="ECO:0000313" key="5">
    <source>
        <dbReference type="Proteomes" id="UP001497623"/>
    </source>
</evidence>
<sequence>MYILLQIYLKMLSMSSLVADCNSTVRYTKISFWETITELNMAMLEYNEELIARELQVIGLQFISIVVNPSADHFLRQLYIKSINCLLEKYPSVARVAFKQNAQQYLESLPACLAEVGDYDFQTSVVECIFRTTGISERKTNINKIFPGLDITIQALFLRIQDFDPDCRYFLNKFNESMGENRLVFTFPCHSAQIGQLKLSKPKASTYEKFWVDFNIRSGTILIMCDRSSNAEDKPNESTWESLVLYPNEVTSVKLSCFPHSTTLLVELGRDPAEIFASPPSEYDLSLLTEFFSIEFSPDEKIKTVCQELYNDKIIIHDMIPRNSYRKASKPEMSISSMAFSSSDAENSKSKHQTSFSTKHYKMSKTKV</sequence>
<feature type="region of interest" description="Disordered" evidence="1">
    <location>
        <begin position="340"/>
        <end position="368"/>
    </location>
</feature>
<reference evidence="4 5" key="1">
    <citation type="submission" date="2024-05" db="EMBL/GenBank/DDBJ databases">
        <authorList>
            <person name="Wallberg A."/>
        </authorList>
    </citation>
    <scope>NUCLEOTIDE SEQUENCE [LARGE SCALE GENOMIC DNA]</scope>
</reference>
<dbReference type="Pfam" id="PF18584">
    <property type="entry name" value="SYCP2_SLD"/>
    <property type="match status" value="1"/>
</dbReference>
<feature type="domain" description="Synaptonemal complex protein 2 Spt16M-like" evidence="3">
    <location>
        <begin position="184"/>
        <end position="268"/>
    </location>
</feature>
<protein>
    <recommendedName>
        <fullName evidence="3">Synaptonemal complex protein 2 Spt16M-like domain-containing protein</fullName>
    </recommendedName>
</protein>
<evidence type="ECO:0000259" key="3">
    <source>
        <dbReference type="Pfam" id="PF18584"/>
    </source>
</evidence>
<evidence type="ECO:0000256" key="2">
    <source>
        <dbReference type="SAM" id="SignalP"/>
    </source>
</evidence>
<keyword evidence="5" id="KW-1185">Reference proteome</keyword>
<keyword evidence="2" id="KW-0732">Signal</keyword>
<dbReference type="EMBL" id="CAXKWB010000492">
    <property type="protein sequence ID" value="CAL4061007.1"/>
    <property type="molecule type" value="Genomic_DNA"/>
</dbReference>
<gene>
    <name evidence="4" type="ORF">MNOR_LOCUS1757</name>
</gene>
<proteinExistence type="predicted"/>
<feature type="signal peptide" evidence="2">
    <location>
        <begin position="1"/>
        <end position="19"/>
    </location>
</feature>
<evidence type="ECO:0000256" key="1">
    <source>
        <dbReference type="SAM" id="MobiDB-lite"/>
    </source>
</evidence>